<name>Q2G6M7_NOVAD</name>
<dbReference type="RefSeq" id="WP_011445705.1">
    <property type="nucleotide sequence ID" value="NC_007794.1"/>
</dbReference>
<keyword evidence="3" id="KW-1185">Reference proteome</keyword>
<evidence type="ECO:0000259" key="1">
    <source>
        <dbReference type="Pfam" id="PF13488"/>
    </source>
</evidence>
<dbReference type="HOGENOM" id="CLU_158447_0_4_5"/>
<reference evidence="3" key="1">
    <citation type="submission" date="2006-01" db="EMBL/GenBank/DDBJ databases">
        <title>Complete sequence of Novosphingobium aromaticivorans DSM 12444.</title>
        <authorList>
            <consortium name="US DOE Joint Genome Institute"/>
            <person name="Copeland A."/>
            <person name="Lucas S."/>
            <person name="Lapidus A."/>
            <person name="Barry K."/>
            <person name="Detter J.C."/>
            <person name="Glavina T."/>
            <person name="Hammon N."/>
            <person name="Israni S."/>
            <person name="Pitluck S."/>
            <person name="Chain P."/>
            <person name="Malfatti S."/>
            <person name="Shin M."/>
            <person name="Vergez L."/>
            <person name="Schmutz J."/>
            <person name="Larimer F."/>
            <person name="Land M."/>
            <person name="Kyrpides N."/>
            <person name="Ivanova N."/>
            <person name="Fredrickson J."/>
            <person name="Balkwill D."/>
            <person name="Romine M.F."/>
            <person name="Richardson P."/>
        </authorList>
    </citation>
    <scope>NUCLEOTIDE SEQUENCE [LARGE SCALE GENOMIC DNA]</scope>
    <source>
        <strain evidence="3">ATCC 700278 / DSM 12444 / CCUG 56034 / CIP 105152 / NBRC 16084 / F199</strain>
    </source>
</reference>
<dbReference type="AlphaFoldDB" id="Q2G6M7"/>
<evidence type="ECO:0000313" key="3">
    <source>
        <dbReference type="Proteomes" id="UP000009134"/>
    </source>
</evidence>
<gene>
    <name evidence="2" type="ordered locus">Saro_2057</name>
</gene>
<dbReference type="EMBL" id="CP000248">
    <property type="protein sequence ID" value="ABD26496.1"/>
    <property type="molecule type" value="Genomic_DNA"/>
</dbReference>
<proteinExistence type="predicted"/>
<sequence>MRKFIIASLILGSAATLGGCARNYAAEGTAVGAAAGAGVAAATGGDIATGAAIGGAVGAVGGSQIKKDNDRCWRYDRNGDRYWAC</sequence>
<feature type="domain" description="Glycine zipper" evidence="1">
    <location>
        <begin position="28"/>
        <end position="70"/>
    </location>
</feature>
<dbReference type="PROSITE" id="PS51257">
    <property type="entry name" value="PROKAR_LIPOPROTEIN"/>
    <property type="match status" value="1"/>
</dbReference>
<dbReference type="InterPro" id="IPR039567">
    <property type="entry name" value="Gly-zipper"/>
</dbReference>
<organism evidence="2 3">
    <name type="scientific">Novosphingobium aromaticivorans (strain ATCC 700278 / DSM 12444 / CCUG 56034 / CIP 105152 / NBRC 16084 / F199)</name>
    <dbReference type="NCBI Taxonomy" id="279238"/>
    <lineage>
        <taxon>Bacteria</taxon>
        <taxon>Pseudomonadati</taxon>
        <taxon>Pseudomonadota</taxon>
        <taxon>Alphaproteobacteria</taxon>
        <taxon>Sphingomonadales</taxon>
        <taxon>Sphingomonadaceae</taxon>
        <taxon>Novosphingobium</taxon>
    </lineage>
</organism>
<evidence type="ECO:0000313" key="2">
    <source>
        <dbReference type="EMBL" id="ABD26496.1"/>
    </source>
</evidence>
<protein>
    <recommendedName>
        <fullName evidence="1">Glycine zipper domain-containing protein</fullName>
    </recommendedName>
</protein>
<dbReference type="Proteomes" id="UP000009134">
    <property type="component" value="Chromosome"/>
</dbReference>
<dbReference type="Pfam" id="PF13488">
    <property type="entry name" value="Gly-zipper_Omp"/>
    <property type="match status" value="1"/>
</dbReference>
<accession>Q2G6M7</accession>
<dbReference type="KEGG" id="nar:Saro_2057"/>